<reference evidence="8 9" key="1">
    <citation type="journal article" date="2013" name="BMC Genomics">
        <title>Genomics-driven discovery of the pneumocandin biosynthetic gene cluster in the fungus Glarea lozoyensis.</title>
        <authorList>
            <person name="Chen L."/>
            <person name="Yue Q."/>
            <person name="Zhang X."/>
            <person name="Xiang M."/>
            <person name="Wang C."/>
            <person name="Li S."/>
            <person name="Che Y."/>
            <person name="Ortiz-Lopez F.J."/>
            <person name="Bills G.F."/>
            <person name="Liu X."/>
            <person name="An Z."/>
        </authorList>
    </citation>
    <scope>NUCLEOTIDE SEQUENCE [LARGE SCALE GENOMIC DNA]</scope>
    <source>
        <strain evidence="9">ATCC 20868 / MF5171</strain>
    </source>
</reference>
<accession>S3DBU3</accession>
<dbReference type="InterPro" id="IPR052210">
    <property type="entry name" value="LysM1-like"/>
</dbReference>
<dbReference type="PANTHER" id="PTHR34997">
    <property type="entry name" value="AM15"/>
    <property type="match status" value="1"/>
</dbReference>
<dbReference type="PANTHER" id="PTHR34997:SF1">
    <property type="entry name" value="PEPTIDOGLYCAN-BINDING LYSIN DOMAIN"/>
    <property type="match status" value="1"/>
</dbReference>
<dbReference type="OrthoDB" id="3557923at2759"/>
<dbReference type="EMBL" id="KE145355">
    <property type="protein sequence ID" value="EPE35195.1"/>
    <property type="molecule type" value="Genomic_DNA"/>
</dbReference>
<organism evidence="8 9">
    <name type="scientific">Glarea lozoyensis (strain ATCC 20868 / MF5171)</name>
    <dbReference type="NCBI Taxonomy" id="1116229"/>
    <lineage>
        <taxon>Eukaryota</taxon>
        <taxon>Fungi</taxon>
        <taxon>Dikarya</taxon>
        <taxon>Ascomycota</taxon>
        <taxon>Pezizomycotina</taxon>
        <taxon>Leotiomycetes</taxon>
        <taxon>Helotiales</taxon>
        <taxon>Helotiaceae</taxon>
        <taxon>Glarea</taxon>
    </lineage>
</organism>
<feature type="domain" description="Chitin-binding type-1" evidence="6">
    <location>
        <begin position="229"/>
        <end position="276"/>
    </location>
</feature>
<evidence type="ECO:0000256" key="2">
    <source>
        <dbReference type="ARBA" id="ARBA00023026"/>
    </source>
</evidence>
<dbReference type="PROSITE" id="PS51782">
    <property type="entry name" value="LYSM"/>
    <property type="match status" value="2"/>
</dbReference>
<dbReference type="InterPro" id="IPR001002">
    <property type="entry name" value="Chitin-bd_1"/>
</dbReference>
<dbReference type="eggNOG" id="ENOG502SNDA">
    <property type="taxonomic scope" value="Eukaryota"/>
</dbReference>
<dbReference type="Gene3D" id="3.10.350.10">
    <property type="entry name" value="LysM domain"/>
    <property type="match status" value="2"/>
</dbReference>
<feature type="domain" description="LysM" evidence="7">
    <location>
        <begin position="152"/>
        <end position="200"/>
    </location>
</feature>
<keyword evidence="9" id="KW-1185">Reference proteome</keyword>
<evidence type="ECO:0000313" key="8">
    <source>
        <dbReference type="EMBL" id="EPE35195.1"/>
    </source>
</evidence>
<evidence type="ECO:0000256" key="4">
    <source>
        <dbReference type="SAM" id="MobiDB-lite"/>
    </source>
</evidence>
<feature type="disulfide bond" evidence="3">
    <location>
        <begin position="247"/>
        <end position="261"/>
    </location>
</feature>
<dbReference type="GeneID" id="19469936"/>
<evidence type="ECO:0000256" key="3">
    <source>
        <dbReference type="PROSITE-ProRule" id="PRU00261"/>
    </source>
</evidence>
<dbReference type="InterPro" id="IPR036861">
    <property type="entry name" value="Endochitinase-like_sf"/>
</dbReference>
<gene>
    <name evidence="8" type="ORF">GLAREA_10891</name>
</gene>
<keyword evidence="2" id="KW-0843">Virulence</keyword>
<sequence length="378" mass="39132">MLANINMKILVSIASVMISTKVAAVVIHPRDCSFTWAAEIEDTCQSMASSWEITEAQFISYNPGVVCSALVAGKEYCVEWVSTIPTTSSSTSSSMQSTTSTRDSTTLITGPATSTAKPTSSTTKSTTATTTTSTAPTGPVPTQTGITSDCKSYYLAVAEDTCNGIVSKFGGGFTLQQFYNWNLAITGDCGGLWAGYYYCVGVPGTPTGKPTTTKTSVTPAPTGKLISEDGICGFNGRTCVGSQFGNCCSKNFYCGSSLDYCAMSNGCLAAFGTCQATTVDGICGFNGRTCLGGNFGDCCSRNFYCGSSLDSCSVSSGCLSSFGTCQAVTQDGICGFNGRTCIGGNFGNCCSKNFYCGASTDYCASRNCLPGFGNCNAT</sequence>
<dbReference type="Gene3D" id="3.30.60.10">
    <property type="entry name" value="Endochitinase-like"/>
    <property type="match status" value="1"/>
</dbReference>
<comment type="caution">
    <text evidence="3">Lacks conserved residue(s) required for the propagation of feature annotation.</text>
</comment>
<dbReference type="Proteomes" id="UP000016922">
    <property type="component" value="Unassembled WGS sequence"/>
</dbReference>
<evidence type="ECO:0000256" key="1">
    <source>
        <dbReference type="ARBA" id="ARBA00022669"/>
    </source>
</evidence>
<feature type="signal peptide" evidence="5">
    <location>
        <begin position="1"/>
        <end position="24"/>
    </location>
</feature>
<dbReference type="KEGG" id="glz:GLAREA_10891"/>
<dbReference type="STRING" id="1116229.S3DBU3"/>
<dbReference type="HOGENOM" id="CLU_731678_0_0_1"/>
<dbReference type="InterPro" id="IPR018392">
    <property type="entry name" value="LysM"/>
</dbReference>
<evidence type="ECO:0000256" key="5">
    <source>
        <dbReference type="SAM" id="SignalP"/>
    </source>
</evidence>
<feature type="domain" description="LysM" evidence="7">
    <location>
        <begin position="34"/>
        <end position="78"/>
    </location>
</feature>
<feature type="chain" id="PRO_5004508043" evidence="5">
    <location>
        <begin position="25"/>
        <end position="378"/>
    </location>
</feature>
<dbReference type="RefSeq" id="XP_008078182.1">
    <property type="nucleotide sequence ID" value="XM_008079991.1"/>
</dbReference>
<dbReference type="AlphaFoldDB" id="S3DBU3"/>
<protein>
    <submittedName>
        <fullName evidence="8">LysM</fullName>
    </submittedName>
</protein>
<evidence type="ECO:0000259" key="7">
    <source>
        <dbReference type="PROSITE" id="PS51782"/>
    </source>
</evidence>
<name>S3DBU3_GLAL2</name>
<evidence type="ECO:0000313" key="9">
    <source>
        <dbReference type="Proteomes" id="UP000016922"/>
    </source>
</evidence>
<keyword evidence="1 3" id="KW-0147">Chitin-binding</keyword>
<dbReference type="PROSITE" id="PS50941">
    <property type="entry name" value="CHIT_BIND_I_2"/>
    <property type="match status" value="2"/>
</dbReference>
<dbReference type="Pfam" id="PF01476">
    <property type="entry name" value="LysM"/>
    <property type="match status" value="1"/>
</dbReference>
<keyword evidence="3" id="KW-1015">Disulfide bond</keyword>
<feature type="domain" description="Chitin-binding type-1" evidence="6">
    <location>
        <begin position="331"/>
        <end position="377"/>
    </location>
</feature>
<feature type="region of interest" description="Disordered" evidence="4">
    <location>
        <begin position="86"/>
        <end position="141"/>
    </location>
</feature>
<dbReference type="GO" id="GO:0008061">
    <property type="term" value="F:chitin binding"/>
    <property type="evidence" value="ECO:0007669"/>
    <property type="project" value="UniProtKB-UniRule"/>
</dbReference>
<evidence type="ECO:0000259" key="6">
    <source>
        <dbReference type="PROSITE" id="PS50941"/>
    </source>
</evidence>
<proteinExistence type="predicted"/>
<feature type="disulfide bond" evidence="3">
    <location>
        <begin position="349"/>
        <end position="363"/>
    </location>
</feature>
<keyword evidence="5" id="KW-0732">Signal</keyword>
<dbReference type="OMA" id="NCCSKNF"/>
<dbReference type="InterPro" id="IPR036779">
    <property type="entry name" value="LysM_dom_sf"/>
</dbReference>